<keyword evidence="2" id="KW-1185">Reference proteome</keyword>
<name>A0A840KGB4_9FLAO</name>
<accession>A0A840KGB4</accession>
<protein>
    <submittedName>
        <fullName evidence="1">Uncharacterized protein</fullName>
    </submittedName>
</protein>
<reference evidence="1 2" key="1">
    <citation type="submission" date="2020-08" db="EMBL/GenBank/DDBJ databases">
        <title>Functional genomics of gut bacteria from endangered species of beetles.</title>
        <authorList>
            <person name="Carlos-Shanley C."/>
        </authorList>
    </citation>
    <scope>NUCLEOTIDE SEQUENCE [LARGE SCALE GENOMIC DNA]</scope>
    <source>
        <strain evidence="1 2">S00151</strain>
    </source>
</reference>
<sequence length="49" mass="5783">MGFIPEEQQAEMVERLRKDLLSGKWDEKYGDYRTKETFTCALRLIVSSI</sequence>
<organism evidence="1 2">
    <name type="scientific">Chryseobacterium defluvii</name>
    <dbReference type="NCBI Taxonomy" id="160396"/>
    <lineage>
        <taxon>Bacteria</taxon>
        <taxon>Pseudomonadati</taxon>
        <taxon>Bacteroidota</taxon>
        <taxon>Flavobacteriia</taxon>
        <taxon>Flavobacteriales</taxon>
        <taxon>Weeksellaceae</taxon>
        <taxon>Chryseobacterium group</taxon>
        <taxon>Chryseobacterium</taxon>
    </lineage>
</organism>
<dbReference type="Proteomes" id="UP000592180">
    <property type="component" value="Unassembled WGS sequence"/>
</dbReference>
<proteinExistence type="predicted"/>
<evidence type="ECO:0000313" key="1">
    <source>
        <dbReference type="EMBL" id="MBB4806744.1"/>
    </source>
</evidence>
<comment type="caution">
    <text evidence="1">The sequence shown here is derived from an EMBL/GenBank/DDBJ whole genome shotgun (WGS) entry which is preliminary data.</text>
</comment>
<evidence type="ECO:0000313" key="2">
    <source>
        <dbReference type="Proteomes" id="UP000592180"/>
    </source>
</evidence>
<gene>
    <name evidence="1" type="ORF">HNP38_002040</name>
</gene>
<dbReference type="EMBL" id="JACHLE010000002">
    <property type="protein sequence ID" value="MBB4806744.1"/>
    <property type="molecule type" value="Genomic_DNA"/>
</dbReference>
<dbReference type="AlphaFoldDB" id="A0A840KGB4"/>